<sequence>MAWRTKLLVFDGGVLELMADEDDTDDGNLGVWLELYRPHRGTVTRADDETGREAI</sequence>
<gene>
    <name evidence="1" type="ORF">NDR86_32075</name>
</gene>
<comment type="caution">
    <text evidence="1">The sequence shown here is derived from an EMBL/GenBank/DDBJ whole genome shotgun (WGS) entry which is preliminary data.</text>
</comment>
<dbReference type="Proteomes" id="UP001139157">
    <property type="component" value="Unassembled WGS sequence"/>
</dbReference>
<keyword evidence="2" id="KW-1185">Reference proteome</keyword>
<evidence type="ECO:0000313" key="1">
    <source>
        <dbReference type="EMBL" id="MCM6778134.1"/>
    </source>
</evidence>
<proteinExistence type="predicted"/>
<evidence type="ECO:0000313" key="2">
    <source>
        <dbReference type="Proteomes" id="UP001139157"/>
    </source>
</evidence>
<organism evidence="1 2">
    <name type="scientific">Nocardia pulmonis</name>
    <dbReference type="NCBI Taxonomy" id="2951408"/>
    <lineage>
        <taxon>Bacteria</taxon>
        <taxon>Bacillati</taxon>
        <taxon>Actinomycetota</taxon>
        <taxon>Actinomycetes</taxon>
        <taxon>Mycobacteriales</taxon>
        <taxon>Nocardiaceae</taxon>
        <taxon>Nocardia</taxon>
    </lineage>
</organism>
<name>A0A9X2J0S8_9NOCA</name>
<dbReference type="AlphaFoldDB" id="A0A9X2J0S8"/>
<dbReference type="EMBL" id="JAMRXG010000019">
    <property type="protein sequence ID" value="MCM6778134.1"/>
    <property type="molecule type" value="Genomic_DNA"/>
</dbReference>
<dbReference type="RefSeq" id="WP_251917597.1">
    <property type="nucleotide sequence ID" value="NZ_JAMRXG010000019.1"/>
</dbReference>
<protein>
    <submittedName>
        <fullName evidence="1">Uncharacterized protein</fullName>
    </submittedName>
</protein>
<reference evidence="1" key="1">
    <citation type="submission" date="2022-06" db="EMBL/GenBank/DDBJ databases">
        <title>Novel species in genus nocardia.</title>
        <authorList>
            <person name="Li F."/>
        </authorList>
    </citation>
    <scope>NUCLEOTIDE SEQUENCE</scope>
    <source>
        <strain evidence="1">CDC141</strain>
    </source>
</reference>
<accession>A0A9X2J0S8</accession>